<dbReference type="InterPro" id="IPR036390">
    <property type="entry name" value="WH_DNA-bd_sf"/>
</dbReference>
<dbReference type="InterPro" id="IPR052362">
    <property type="entry name" value="HTH-GbsR_regulator"/>
</dbReference>
<dbReference type="InterPro" id="IPR036388">
    <property type="entry name" value="WH-like_DNA-bd_sf"/>
</dbReference>
<keyword evidence="2" id="KW-0238">DNA-binding</keyword>
<proteinExistence type="predicted"/>
<feature type="domain" description="HTH marR-type" evidence="4">
    <location>
        <begin position="41"/>
        <end position="85"/>
    </location>
</feature>
<dbReference type="GO" id="GO:0003677">
    <property type="term" value="F:DNA binding"/>
    <property type="evidence" value="ECO:0007669"/>
    <property type="project" value="UniProtKB-KW"/>
</dbReference>
<keyword evidence="1" id="KW-0805">Transcription regulation</keyword>
<evidence type="ECO:0000256" key="2">
    <source>
        <dbReference type="ARBA" id="ARBA00023125"/>
    </source>
</evidence>
<dbReference type="InterPro" id="IPR011991">
    <property type="entry name" value="ArsR-like_HTH"/>
</dbReference>
<evidence type="ECO:0000256" key="3">
    <source>
        <dbReference type="ARBA" id="ARBA00023163"/>
    </source>
</evidence>
<dbReference type="CDD" id="cd00090">
    <property type="entry name" value="HTH_ARSR"/>
    <property type="match status" value="1"/>
</dbReference>
<gene>
    <name evidence="5" type="ORF">NI17_005790</name>
</gene>
<evidence type="ECO:0000256" key="1">
    <source>
        <dbReference type="ARBA" id="ARBA00023015"/>
    </source>
</evidence>
<dbReference type="RefSeq" id="WP_068692428.1">
    <property type="nucleotide sequence ID" value="NZ_CP063196.1"/>
</dbReference>
<dbReference type="KEGG" id="thao:NI17_005790"/>
<evidence type="ECO:0000259" key="4">
    <source>
        <dbReference type="Pfam" id="PF12802"/>
    </source>
</evidence>
<dbReference type="EMBL" id="CP063196">
    <property type="protein sequence ID" value="UOE20713.1"/>
    <property type="molecule type" value="Genomic_DNA"/>
</dbReference>
<dbReference type="SUPFAM" id="SSF46785">
    <property type="entry name" value="Winged helix' DNA-binding domain"/>
    <property type="match status" value="1"/>
</dbReference>
<dbReference type="PANTHER" id="PTHR38465">
    <property type="entry name" value="HTH-TYPE TRANSCRIPTIONAL REGULATOR MJ1563-RELATED"/>
    <property type="match status" value="1"/>
</dbReference>
<name>A0AA97LZJ0_9ACTN</name>
<dbReference type="Gene3D" id="1.10.10.10">
    <property type="entry name" value="Winged helix-like DNA-binding domain superfamily/Winged helix DNA-binding domain"/>
    <property type="match status" value="1"/>
</dbReference>
<protein>
    <submittedName>
        <fullName evidence="5">MarR family transcriptional regulator</fullName>
    </submittedName>
</protein>
<evidence type="ECO:0000313" key="5">
    <source>
        <dbReference type="EMBL" id="UOE20713.1"/>
    </source>
</evidence>
<keyword evidence="6" id="KW-1185">Reference proteome</keyword>
<dbReference type="GO" id="GO:0003700">
    <property type="term" value="F:DNA-binding transcription factor activity"/>
    <property type="evidence" value="ECO:0007669"/>
    <property type="project" value="InterPro"/>
</dbReference>
<dbReference type="Pfam" id="PF12802">
    <property type="entry name" value="MarR_2"/>
    <property type="match status" value="1"/>
</dbReference>
<evidence type="ECO:0000313" key="6">
    <source>
        <dbReference type="Proteomes" id="UP000265719"/>
    </source>
</evidence>
<dbReference type="Proteomes" id="UP000265719">
    <property type="component" value="Chromosome"/>
</dbReference>
<dbReference type="InterPro" id="IPR000835">
    <property type="entry name" value="HTH_MarR-typ"/>
</dbReference>
<keyword evidence="3" id="KW-0804">Transcription</keyword>
<reference evidence="5" key="1">
    <citation type="submission" date="2020-10" db="EMBL/GenBank/DDBJ databases">
        <title>De novo genome project of the cellulose decomposer Thermobifida halotolerans type strain.</title>
        <authorList>
            <person name="Nagy I."/>
            <person name="Horvath B."/>
            <person name="Kukolya J."/>
            <person name="Nagy I."/>
            <person name="Orsini M."/>
        </authorList>
    </citation>
    <scope>NUCLEOTIDE SEQUENCE</scope>
    <source>
        <strain evidence="5">DSM 44931</strain>
    </source>
</reference>
<dbReference type="AlphaFoldDB" id="A0AA97LZJ0"/>
<dbReference type="PANTHER" id="PTHR38465:SF2">
    <property type="entry name" value="HTH-TYPE TRANSCRIPTIONAL REGULATOR MMPR5"/>
    <property type="match status" value="1"/>
</dbReference>
<organism evidence="5 6">
    <name type="scientific">Thermobifida halotolerans</name>
    <dbReference type="NCBI Taxonomy" id="483545"/>
    <lineage>
        <taxon>Bacteria</taxon>
        <taxon>Bacillati</taxon>
        <taxon>Actinomycetota</taxon>
        <taxon>Actinomycetes</taxon>
        <taxon>Streptosporangiales</taxon>
        <taxon>Nocardiopsidaceae</taxon>
        <taxon>Thermobifida</taxon>
    </lineage>
</organism>
<accession>A0AA97LZJ0</accession>
<sequence>MSDTAGNEDVFRSDFVRRFAEYWQSQGRSKAEGRIVGYLLLSDREGVSAAEIADGAQVSRGSVSTAVRRLEELGFVRQVQAPGQRHRLVAMGDDVWGNFLRNERGYLRRQRDLAQAALDRLGDGLGPAGRARLVNMRDYMVWLDGYHDTLLAHWEEYKERRDAAAPRR</sequence>